<dbReference type="Gene3D" id="1.10.510.10">
    <property type="entry name" value="Transferase(Phosphotransferase) domain 1"/>
    <property type="match status" value="1"/>
</dbReference>
<dbReference type="InterPro" id="IPR000719">
    <property type="entry name" value="Prot_kinase_dom"/>
</dbReference>
<feature type="compositionally biased region" description="Low complexity" evidence="1">
    <location>
        <begin position="1323"/>
        <end position="1336"/>
    </location>
</feature>
<dbReference type="InterPro" id="IPR041679">
    <property type="entry name" value="DNA2/NAM7-like_C"/>
</dbReference>
<feature type="compositionally biased region" description="Low complexity" evidence="1">
    <location>
        <begin position="45"/>
        <end position="56"/>
    </location>
</feature>
<evidence type="ECO:0000313" key="3">
    <source>
        <dbReference type="EMBL" id="RRQ87818.1"/>
    </source>
</evidence>
<feature type="region of interest" description="Disordered" evidence="1">
    <location>
        <begin position="1"/>
        <end position="105"/>
    </location>
</feature>
<organism evidence="3 4">
    <name type="scientific">Streptomyces griseofuscus</name>
    <dbReference type="NCBI Taxonomy" id="146922"/>
    <lineage>
        <taxon>Bacteria</taxon>
        <taxon>Bacillati</taxon>
        <taxon>Actinomycetota</taxon>
        <taxon>Actinomycetes</taxon>
        <taxon>Kitasatosporales</taxon>
        <taxon>Streptomycetaceae</taxon>
        <taxon>Streptomyces</taxon>
    </lineage>
</organism>
<comment type="caution">
    <text evidence="3">The sequence shown here is derived from an EMBL/GenBank/DDBJ whole genome shotgun (WGS) entry which is preliminary data.</text>
</comment>
<dbReference type="Proteomes" id="UP000276379">
    <property type="component" value="Unassembled WGS sequence"/>
</dbReference>
<protein>
    <recommendedName>
        <fullName evidence="2">Protein kinase domain-containing protein</fullName>
    </recommendedName>
</protein>
<proteinExistence type="predicted"/>
<dbReference type="Pfam" id="PF13086">
    <property type="entry name" value="AAA_11"/>
    <property type="match status" value="2"/>
</dbReference>
<name>A0A3R8QDG8_9ACTN</name>
<sequence>MRTRGTSAAWWRCAGRRTEGCGRAPTTTARSSSGPPIRMPPGASPPATASGSAPRSWACRRSPAGGSRWPSRTAWSSCPWRRRGTGSGTPAPPRAPVPGTTRRGTRMDEPLAELDVEDQIKDLFTSGRAVYAPEGGGWELDGAVEHVIDGWLTRFVLRAPHGEEPPREVSLFHGVDDLAGELWDHEVRNLLRLRMLGHPALPEIVDGRFDKTNRVAFIMTRKVGGPLAEQDWADVREWVGRYPVVAFEQFSLLVDALSQLHGTRIVHRNLTLGAIRLAMEPSRPERAALALTRFELSALLKNLLHHVAGPDDHRSQGVRELFLAPPTDVPPARHLAYLAPETHPSLLGKVRVRRLDHGSTDVFGLGVLGWELFLGAVTELLPGECTAVERAPEERLPEALAALHTAMRRALTTTTGVPRRLREVLVDMLDPSPSGRISSFDAAATLQRHWTEITLSLAPVKQHDEKPRLLAFMPEKSVQTVYENRGWTDHRPDTPEGCRELQTFLEDELRQAQLVHSPSGAQGFVHGDSPQSQAEAEWALIGNQAVWFCAFHYDEAITGRRRKVHKDTLVIKYLVDKRYADDLLTAWPRRSIGKVDLVPFWVGQRLDKGGEPRPSWEELTKAVVTERAVDHQGSQKLLRSYRFMLEYQGVALRARQYPYVLARSEEGDAIVLTQDHERDRRWLHGDPLLTSYAQPGRRPPLGDFARQLLTENEWARVTLVEDRTGRDGHPTDPYFGGRAVEARLKVRLDADSVQIQPLNGRQVPERGWLRPDEDRGTEIQLRREARGLDSLAHKPGLVRILDAPEAIELRNRGVTSRDQSELRGKGQAIVSNMLRFHPFYALQGPPGTGKSTVVAKALRDFLEMEHGSRVLVSAQSNDALDQLAEKILKELRPRIEDRSLLALRELSLSQEREEARSPVRQLTAADIVDDLVRHIVRRVELGCEGAPGEDEKRLMKRWADLAGDTKLELIERVKSGADIVFATCSIAGKLSEEVSDPSDMFDWVIIEEAAKAWPTEVVMPLVRGVRWTLVGDYQQLGPHRAQDMQSFLEGLAAHEHDRIQAHFANQDAYLDHLHMFRRFFEGHDPRRTASARRPVDVLVTQFRMHPDIAAPFARAFYPDAGPTGTFLTSDPFIDQIHGRTEPPYVTNAPLVWLDTARHDGCRDTPYWGNEGEAELIDDLVARLGLAHRTDPGGLVVITPYRKQAGILEAKGLRGRVHTVHSFQGGEAEVVIVSLVRSAVRGEGTRRNIGHTAQPEVVNVMLSRARQLLVVVGDLAHFEQYGGADWGTVIQAFRDSGVIVDAVTEDITGGRRAVLPPQRDETSEGAAGAMAAEDAGE</sequence>
<dbReference type="PANTHER" id="PTHR10887">
    <property type="entry name" value="DNA2/NAM7 HELICASE FAMILY"/>
    <property type="match status" value="1"/>
</dbReference>
<dbReference type="EMBL" id="PDES01000003">
    <property type="protein sequence ID" value="RRQ87818.1"/>
    <property type="molecule type" value="Genomic_DNA"/>
</dbReference>
<dbReference type="InterPro" id="IPR041677">
    <property type="entry name" value="DNA2/NAM7_AAA_11"/>
</dbReference>
<keyword evidence="4" id="KW-1185">Reference proteome</keyword>
<dbReference type="InterPro" id="IPR027417">
    <property type="entry name" value="P-loop_NTPase"/>
</dbReference>
<feature type="region of interest" description="Disordered" evidence="1">
    <location>
        <begin position="1312"/>
        <end position="1336"/>
    </location>
</feature>
<dbReference type="InterPro" id="IPR011009">
    <property type="entry name" value="Kinase-like_dom_sf"/>
</dbReference>
<dbReference type="SUPFAM" id="SSF56112">
    <property type="entry name" value="Protein kinase-like (PK-like)"/>
    <property type="match status" value="1"/>
</dbReference>
<feature type="domain" description="Protein kinase" evidence="2">
    <location>
        <begin position="120"/>
        <end position="451"/>
    </location>
</feature>
<dbReference type="InterPro" id="IPR045055">
    <property type="entry name" value="DNA2/NAM7-like"/>
</dbReference>
<reference evidence="3 4" key="1">
    <citation type="submission" date="2017-10" db="EMBL/GenBank/DDBJ databases">
        <title>Draft genome of actinobacteria isolated from guarana (Paullinia cupana (Mart.) Ducke.</title>
        <authorList>
            <person name="Siqueira K.A."/>
            <person name="Liotti R.G."/>
            <person name="Mendes T.A."/>
            <person name="Soares M.A."/>
        </authorList>
    </citation>
    <scope>NUCLEOTIDE SEQUENCE [LARGE SCALE GENOMIC DNA]</scope>
    <source>
        <strain evidence="3 4">199</strain>
    </source>
</reference>
<dbReference type="Gene3D" id="3.40.50.300">
    <property type="entry name" value="P-loop containing nucleotide triphosphate hydrolases"/>
    <property type="match status" value="2"/>
</dbReference>
<dbReference type="GO" id="GO:0004672">
    <property type="term" value="F:protein kinase activity"/>
    <property type="evidence" value="ECO:0007669"/>
    <property type="project" value="InterPro"/>
</dbReference>
<dbReference type="CDD" id="cd18808">
    <property type="entry name" value="SF1_C_Upf1"/>
    <property type="match status" value="1"/>
</dbReference>
<dbReference type="PANTHER" id="PTHR10887:SF495">
    <property type="entry name" value="HELICASE SENATAXIN ISOFORM X1-RELATED"/>
    <property type="match status" value="1"/>
</dbReference>
<dbReference type="GO" id="GO:0004386">
    <property type="term" value="F:helicase activity"/>
    <property type="evidence" value="ECO:0007669"/>
    <property type="project" value="InterPro"/>
</dbReference>
<accession>A0A3R8QDG8</accession>
<evidence type="ECO:0000256" key="1">
    <source>
        <dbReference type="SAM" id="MobiDB-lite"/>
    </source>
</evidence>
<dbReference type="SUPFAM" id="SSF52540">
    <property type="entry name" value="P-loop containing nucleoside triphosphate hydrolases"/>
    <property type="match status" value="1"/>
</dbReference>
<dbReference type="GO" id="GO:0005524">
    <property type="term" value="F:ATP binding"/>
    <property type="evidence" value="ECO:0007669"/>
    <property type="project" value="InterPro"/>
</dbReference>
<feature type="compositionally biased region" description="Polar residues" evidence="1">
    <location>
        <begin position="25"/>
        <end position="34"/>
    </location>
</feature>
<dbReference type="Pfam" id="PF13087">
    <property type="entry name" value="AAA_12"/>
    <property type="match status" value="1"/>
</dbReference>
<dbReference type="InterPro" id="IPR047187">
    <property type="entry name" value="SF1_C_Upf1"/>
</dbReference>
<evidence type="ECO:0000313" key="4">
    <source>
        <dbReference type="Proteomes" id="UP000276379"/>
    </source>
</evidence>
<evidence type="ECO:0000259" key="2">
    <source>
        <dbReference type="PROSITE" id="PS50011"/>
    </source>
</evidence>
<dbReference type="PROSITE" id="PS50011">
    <property type="entry name" value="PROTEIN_KINASE_DOM"/>
    <property type="match status" value="1"/>
</dbReference>
<gene>
    <name evidence="3" type="ORF">CQW44_07295</name>
</gene>